<gene>
    <name evidence="2" type="ORF">HYS17_00305</name>
</gene>
<feature type="signal peptide" evidence="1">
    <location>
        <begin position="1"/>
        <end position="19"/>
    </location>
</feature>
<evidence type="ECO:0000256" key="1">
    <source>
        <dbReference type="SAM" id="SignalP"/>
    </source>
</evidence>
<dbReference type="AlphaFoldDB" id="A0A7T5R2H2"/>
<sequence>MKYIFLLLFVFIPALQAHAAEGTPWEAPFPDMNVPMTAEGEVLTAPLCFRVINDAPYMLMGSLYTNYYTDKERRKARHTSNFRLEPGQSQPYCSYGPFYEGQKLDLVLRSLVPLFSCRTAVHSDIHLKGEILESGGTRSWATCHD</sequence>
<keyword evidence="1" id="KW-0732">Signal</keyword>
<evidence type="ECO:0000313" key="2">
    <source>
        <dbReference type="EMBL" id="QQG36270.1"/>
    </source>
</evidence>
<name>A0A7T5R2H2_9BACT</name>
<reference evidence="2 3" key="1">
    <citation type="submission" date="2020-07" db="EMBL/GenBank/DDBJ databases">
        <title>Huge and variable diversity of episymbiotic CPR bacteria and DPANN archaea in groundwater ecosystems.</title>
        <authorList>
            <person name="He C.Y."/>
            <person name="Keren R."/>
            <person name="Whittaker M."/>
            <person name="Farag I.F."/>
            <person name="Doudna J."/>
            <person name="Cate J.H.D."/>
            <person name="Banfield J.F."/>
        </authorList>
    </citation>
    <scope>NUCLEOTIDE SEQUENCE [LARGE SCALE GENOMIC DNA]</scope>
    <source>
        <strain evidence="2">NC_groundwater_70_Ag_B-0.1um_54_66</strain>
    </source>
</reference>
<dbReference type="Proteomes" id="UP000595362">
    <property type="component" value="Chromosome"/>
</dbReference>
<protein>
    <submittedName>
        <fullName evidence="2">Uncharacterized protein</fullName>
    </submittedName>
</protein>
<dbReference type="EMBL" id="CP066681">
    <property type="protein sequence ID" value="QQG36270.1"/>
    <property type="molecule type" value="Genomic_DNA"/>
</dbReference>
<feature type="chain" id="PRO_5032743140" evidence="1">
    <location>
        <begin position="20"/>
        <end position="145"/>
    </location>
</feature>
<organism evidence="2 3">
    <name type="scientific">Micavibrio aeruginosavorus</name>
    <dbReference type="NCBI Taxonomy" id="349221"/>
    <lineage>
        <taxon>Bacteria</taxon>
        <taxon>Pseudomonadati</taxon>
        <taxon>Bdellovibrionota</taxon>
        <taxon>Bdellovibrionia</taxon>
        <taxon>Bdellovibrionales</taxon>
        <taxon>Pseudobdellovibrionaceae</taxon>
        <taxon>Micavibrio</taxon>
    </lineage>
</organism>
<proteinExistence type="predicted"/>
<accession>A0A7T5R2H2</accession>
<evidence type="ECO:0000313" key="3">
    <source>
        <dbReference type="Proteomes" id="UP000595362"/>
    </source>
</evidence>